<organism evidence="2 3">
    <name type="scientific">Halocatena marina</name>
    <dbReference type="NCBI Taxonomy" id="2934937"/>
    <lineage>
        <taxon>Archaea</taxon>
        <taxon>Methanobacteriati</taxon>
        <taxon>Methanobacteriota</taxon>
        <taxon>Stenosarchaea group</taxon>
        <taxon>Halobacteria</taxon>
        <taxon>Halobacteriales</taxon>
        <taxon>Natronomonadaceae</taxon>
        <taxon>Halocatena</taxon>
    </lineage>
</organism>
<feature type="region of interest" description="Disordered" evidence="1">
    <location>
        <begin position="155"/>
        <end position="174"/>
    </location>
</feature>
<dbReference type="RefSeq" id="WP_248906945.1">
    <property type="nucleotide sequence ID" value="NZ_CP109979.1"/>
</dbReference>
<dbReference type="InterPro" id="IPR058427">
    <property type="entry name" value="DUF8114"/>
</dbReference>
<dbReference type="GeneID" id="76199840"/>
<name>A0ABD5YSQ6_9EURY</name>
<proteinExistence type="predicted"/>
<sequence length="174" mass="20105">MTKVSIGLRGWRFDEEEVFNEEGDFRALSDMSPDTRDRISRLMDVVNDPCDACWLIHGEEEKERCRSAAVVYGEPLRETVLCNRHEVDFLYWFREEDGRELVGDRLFSNAFHQWFADGGRAPEGYGGIEHVDTDPDSVPDPEPDEELQSLEEELASLSEEEREALDLDFDDLEV</sequence>
<keyword evidence="3" id="KW-1185">Reference proteome</keyword>
<feature type="region of interest" description="Disordered" evidence="1">
    <location>
        <begin position="123"/>
        <end position="150"/>
    </location>
</feature>
<dbReference type="AlphaFoldDB" id="A0ABD5YSQ6"/>
<evidence type="ECO:0000313" key="3">
    <source>
        <dbReference type="Proteomes" id="UP001596417"/>
    </source>
</evidence>
<feature type="compositionally biased region" description="Acidic residues" evidence="1">
    <location>
        <begin position="134"/>
        <end position="150"/>
    </location>
</feature>
<evidence type="ECO:0000256" key="1">
    <source>
        <dbReference type="SAM" id="MobiDB-lite"/>
    </source>
</evidence>
<dbReference type="Proteomes" id="UP001596417">
    <property type="component" value="Unassembled WGS sequence"/>
</dbReference>
<accession>A0ABD5YSQ6</accession>
<evidence type="ECO:0000313" key="2">
    <source>
        <dbReference type="EMBL" id="MFC7190246.1"/>
    </source>
</evidence>
<dbReference type="EMBL" id="JBHTAX010000001">
    <property type="protein sequence ID" value="MFC7190246.1"/>
    <property type="molecule type" value="Genomic_DNA"/>
</dbReference>
<reference evidence="2 3" key="1">
    <citation type="journal article" date="2019" name="Int. J. Syst. Evol. Microbiol.">
        <title>The Global Catalogue of Microorganisms (GCM) 10K type strain sequencing project: providing services to taxonomists for standard genome sequencing and annotation.</title>
        <authorList>
            <consortium name="The Broad Institute Genomics Platform"/>
            <consortium name="The Broad Institute Genome Sequencing Center for Infectious Disease"/>
            <person name="Wu L."/>
            <person name="Ma J."/>
        </authorList>
    </citation>
    <scope>NUCLEOTIDE SEQUENCE [LARGE SCALE GENOMIC DNA]</scope>
    <source>
        <strain evidence="2 3">RDMS1</strain>
    </source>
</reference>
<gene>
    <name evidence="2" type="ORF">ACFQL7_10540</name>
</gene>
<comment type="caution">
    <text evidence="2">The sequence shown here is derived from an EMBL/GenBank/DDBJ whole genome shotgun (WGS) entry which is preliminary data.</text>
</comment>
<dbReference type="Pfam" id="PF26419">
    <property type="entry name" value="DUF8114"/>
    <property type="match status" value="1"/>
</dbReference>
<protein>
    <submittedName>
        <fullName evidence="2">Uncharacterized protein</fullName>
    </submittedName>
</protein>